<feature type="signal peptide" evidence="2">
    <location>
        <begin position="1"/>
        <end position="28"/>
    </location>
</feature>
<feature type="domain" description="GerMN" evidence="3">
    <location>
        <begin position="198"/>
        <end position="288"/>
    </location>
</feature>
<name>A0ABX7IFF6_9ACTO</name>
<proteinExistence type="predicted"/>
<dbReference type="Pfam" id="PF10646">
    <property type="entry name" value="Germane"/>
    <property type="match status" value="1"/>
</dbReference>
<evidence type="ECO:0000256" key="1">
    <source>
        <dbReference type="SAM" id="MobiDB-lite"/>
    </source>
</evidence>
<dbReference type="InterPro" id="IPR019606">
    <property type="entry name" value="GerMN"/>
</dbReference>
<dbReference type="InterPro" id="IPR059026">
    <property type="entry name" value="LpqB_N"/>
</dbReference>
<protein>
    <submittedName>
        <fullName evidence="4">GerMN domain-containing protein</fullName>
    </submittedName>
</protein>
<dbReference type="EMBL" id="CP070228">
    <property type="protein sequence ID" value="QRV01863.1"/>
    <property type="molecule type" value="Genomic_DNA"/>
</dbReference>
<dbReference type="RefSeq" id="WP_204423935.1">
    <property type="nucleotide sequence ID" value="NZ_CP070228.1"/>
</dbReference>
<dbReference type="SUPFAM" id="SSF69304">
    <property type="entry name" value="Tricorn protease N-terminal domain"/>
    <property type="match status" value="1"/>
</dbReference>
<keyword evidence="2" id="KW-0732">Signal</keyword>
<evidence type="ECO:0000313" key="5">
    <source>
        <dbReference type="Proteomes" id="UP000602653"/>
    </source>
</evidence>
<evidence type="ECO:0000313" key="4">
    <source>
        <dbReference type="EMBL" id="QRV01863.1"/>
    </source>
</evidence>
<dbReference type="Pfam" id="PF25976">
    <property type="entry name" value="LpqB_N"/>
    <property type="match status" value="1"/>
</dbReference>
<sequence length="558" mass="59361">MKKALTVLLVLSLVVACTRIPTSGMPQAVERPAQTSNGIVLDPQGPADDADPQDIVVGFMRASSAGFSDDFVVARQFLTSKASATWNPTTQVRIYPDSQNQQVSQTRSGAYRVTVQAGGNVDSTGRYTAATADSTLSSEFSLVRNKAGQWRIAVVPDGVTMPESLFQTLFSRTALYFPTQDLSAFIADTRWYPRNQVVSSAARGLVDGPARWLAGSASSLLPSGTRLANPVVIVNGTLARVDLTGDIAELSEQTRNIIYAQFIKTLTSLPGVAEVEISANGVPLPSQNETELPTYPYTSSSVLMLSNGEPAFVKDDGITLINNAQELRALDLSHLAVPYGENPSQFAALGDDRQTLYRITTDGRYSALVTGDGLIGPSIDRQGQTWVSENVANAQVQAVDLGSGNVALVDAPWLEGVKVRSLAVSREGARLAIVIEKDGISQLLVAGIVRNSSGQPMSLSEPIRIGQRLTDIEDIAWIADTRLVAVGKGQNSLTNALYMVPLGENVSVMASLDDIVSVTAGRAEESILLGTSDGDVFTYDAGGWRKVIEGAMQPTLPG</sequence>
<gene>
    <name evidence="4" type="ORF">JTE88_07190</name>
</gene>
<dbReference type="InterPro" id="IPR018910">
    <property type="entry name" value="LpqB_C"/>
</dbReference>
<dbReference type="Pfam" id="PF10647">
    <property type="entry name" value="Gmad1"/>
    <property type="match status" value="1"/>
</dbReference>
<feature type="chain" id="PRO_5045068998" evidence="2">
    <location>
        <begin position="29"/>
        <end position="558"/>
    </location>
</feature>
<dbReference type="PROSITE" id="PS51257">
    <property type="entry name" value="PROKAR_LIPOPROTEIN"/>
    <property type="match status" value="1"/>
</dbReference>
<keyword evidence="5" id="KW-1185">Reference proteome</keyword>
<evidence type="ECO:0000256" key="2">
    <source>
        <dbReference type="SAM" id="SignalP"/>
    </source>
</evidence>
<evidence type="ECO:0000259" key="3">
    <source>
        <dbReference type="SMART" id="SM00909"/>
    </source>
</evidence>
<reference evidence="4 5" key="1">
    <citation type="submission" date="2021-02" db="EMBL/GenBank/DDBJ databases">
        <title>Complete Genome Sequence of Arcanobacterium phocisimile strain DSM 26142T from a harbour seal.</title>
        <authorList>
            <person name="Borowiak M."/>
            <person name="Alssahen M."/>
            <person name="Malorny B."/>
            <person name="Laemmler C."/>
            <person name="Siebert U."/>
            <person name="Ploetz M."/>
            <person name="Abdulmawjood A."/>
        </authorList>
    </citation>
    <scope>NUCLEOTIDE SEQUENCE [LARGE SCALE GENOMIC DNA]</scope>
    <source>
        <strain evidence="4 5">DSM 26142</strain>
    </source>
</reference>
<feature type="region of interest" description="Disordered" evidence="1">
    <location>
        <begin position="28"/>
        <end position="47"/>
    </location>
</feature>
<organism evidence="4 5">
    <name type="scientific">Arcanobacterium phocisimile</name>
    <dbReference type="NCBI Taxonomy" id="1302235"/>
    <lineage>
        <taxon>Bacteria</taxon>
        <taxon>Bacillati</taxon>
        <taxon>Actinomycetota</taxon>
        <taxon>Actinomycetes</taxon>
        <taxon>Actinomycetales</taxon>
        <taxon>Actinomycetaceae</taxon>
        <taxon>Arcanobacterium</taxon>
    </lineage>
</organism>
<dbReference type="SMART" id="SM00909">
    <property type="entry name" value="Germane"/>
    <property type="match status" value="1"/>
</dbReference>
<accession>A0ABX7IFF6</accession>
<dbReference type="Proteomes" id="UP000602653">
    <property type="component" value="Chromosome"/>
</dbReference>